<name>A0AAD4QZT8_9BILA</name>
<evidence type="ECO:0000313" key="4">
    <source>
        <dbReference type="Proteomes" id="UP001201812"/>
    </source>
</evidence>
<protein>
    <submittedName>
        <fullName evidence="3">Uncharacterized protein</fullName>
    </submittedName>
</protein>
<feature type="region of interest" description="Disordered" evidence="1">
    <location>
        <begin position="1"/>
        <end position="20"/>
    </location>
</feature>
<comment type="caution">
    <text evidence="3">The sequence shown here is derived from an EMBL/GenBank/DDBJ whole genome shotgun (WGS) entry which is preliminary data.</text>
</comment>
<evidence type="ECO:0000256" key="2">
    <source>
        <dbReference type="SAM" id="Phobius"/>
    </source>
</evidence>
<proteinExistence type="predicted"/>
<reference evidence="3" key="1">
    <citation type="submission" date="2022-01" db="EMBL/GenBank/DDBJ databases">
        <title>Genome Sequence Resource for Two Populations of Ditylenchus destructor, the Migratory Endoparasitic Phytonematode.</title>
        <authorList>
            <person name="Zhang H."/>
            <person name="Lin R."/>
            <person name="Xie B."/>
        </authorList>
    </citation>
    <scope>NUCLEOTIDE SEQUENCE</scope>
    <source>
        <strain evidence="3">BazhouSP</strain>
    </source>
</reference>
<keyword evidence="2" id="KW-0472">Membrane</keyword>
<dbReference type="AlphaFoldDB" id="A0AAD4QZT8"/>
<keyword evidence="4" id="KW-1185">Reference proteome</keyword>
<organism evidence="3 4">
    <name type="scientific">Ditylenchus destructor</name>
    <dbReference type="NCBI Taxonomy" id="166010"/>
    <lineage>
        <taxon>Eukaryota</taxon>
        <taxon>Metazoa</taxon>
        <taxon>Ecdysozoa</taxon>
        <taxon>Nematoda</taxon>
        <taxon>Chromadorea</taxon>
        <taxon>Rhabditida</taxon>
        <taxon>Tylenchina</taxon>
        <taxon>Tylenchomorpha</taxon>
        <taxon>Sphaerularioidea</taxon>
        <taxon>Anguinidae</taxon>
        <taxon>Anguininae</taxon>
        <taxon>Ditylenchus</taxon>
    </lineage>
</organism>
<dbReference type="EMBL" id="JAKKPZ010000019">
    <property type="protein sequence ID" value="KAI1712184.1"/>
    <property type="molecule type" value="Genomic_DNA"/>
</dbReference>
<evidence type="ECO:0000313" key="3">
    <source>
        <dbReference type="EMBL" id="KAI1712184.1"/>
    </source>
</evidence>
<sequence>MGSATTESEHSSTSISPSIQPVPHKGLSTEAYVLMITSLILMLSLIVYLLIYARRLAHMSRQNNSWHNKSIAIYSTSLPNQNNAPTAAGNGTGIVAGVKMVEIGTLPSPEKKQPLAEGTIV</sequence>
<gene>
    <name evidence="3" type="ORF">DdX_09728</name>
</gene>
<evidence type="ECO:0000256" key="1">
    <source>
        <dbReference type="SAM" id="MobiDB-lite"/>
    </source>
</evidence>
<accession>A0AAD4QZT8</accession>
<keyword evidence="2" id="KW-0812">Transmembrane</keyword>
<feature type="compositionally biased region" description="Low complexity" evidence="1">
    <location>
        <begin position="1"/>
        <end position="19"/>
    </location>
</feature>
<dbReference type="Proteomes" id="UP001201812">
    <property type="component" value="Unassembled WGS sequence"/>
</dbReference>
<feature type="transmembrane region" description="Helical" evidence="2">
    <location>
        <begin position="31"/>
        <end position="53"/>
    </location>
</feature>
<keyword evidence="2" id="KW-1133">Transmembrane helix</keyword>